<protein>
    <submittedName>
        <fullName evidence="1">Uncharacterized protein</fullName>
    </submittedName>
</protein>
<reference evidence="1 2" key="1">
    <citation type="journal article" date="2023" name="G3 (Bethesda)">
        <title>A chromosome-length genome assembly and annotation of blackberry (Rubus argutus, cv. 'Hillquist').</title>
        <authorList>
            <person name="Bruna T."/>
            <person name="Aryal R."/>
            <person name="Dudchenko O."/>
            <person name="Sargent D.J."/>
            <person name="Mead D."/>
            <person name="Buti M."/>
            <person name="Cavallini A."/>
            <person name="Hytonen T."/>
            <person name="Andres J."/>
            <person name="Pham M."/>
            <person name="Weisz D."/>
            <person name="Mascagni F."/>
            <person name="Usai G."/>
            <person name="Natali L."/>
            <person name="Bassil N."/>
            <person name="Fernandez G.E."/>
            <person name="Lomsadze A."/>
            <person name="Armour M."/>
            <person name="Olukolu B."/>
            <person name="Poorten T."/>
            <person name="Britton C."/>
            <person name="Davik J."/>
            <person name="Ashrafi H."/>
            <person name="Aiden E.L."/>
            <person name="Borodovsky M."/>
            <person name="Worthington M."/>
        </authorList>
    </citation>
    <scope>NUCLEOTIDE SEQUENCE [LARGE SCALE GENOMIC DNA]</scope>
    <source>
        <strain evidence="1">PI 553951</strain>
    </source>
</reference>
<proteinExistence type="predicted"/>
<organism evidence="1 2">
    <name type="scientific">Rubus argutus</name>
    <name type="common">Southern blackberry</name>
    <dbReference type="NCBI Taxonomy" id="59490"/>
    <lineage>
        <taxon>Eukaryota</taxon>
        <taxon>Viridiplantae</taxon>
        <taxon>Streptophyta</taxon>
        <taxon>Embryophyta</taxon>
        <taxon>Tracheophyta</taxon>
        <taxon>Spermatophyta</taxon>
        <taxon>Magnoliopsida</taxon>
        <taxon>eudicotyledons</taxon>
        <taxon>Gunneridae</taxon>
        <taxon>Pentapetalae</taxon>
        <taxon>rosids</taxon>
        <taxon>fabids</taxon>
        <taxon>Rosales</taxon>
        <taxon>Rosaceae</taxon>
        <taxon>Rosoideae</taxon>
        <taxon>Rosoideae incertae sedis</taxon>
        <taxon>Rubus</taxon>
    </lineage>
</organism>
<comment type="caution">
    <text evidence="1">The sequence shown here is derived from an EMBL/GenBank/DDBJ whole genome shotgun (WGS) entry which is preliminary data.</text>
</comment>
<keyword evidence="2" id="KW-1185">Reference proteome</keyword>
<name>A0AAW1YRS3_RUBAR</name>
<evidence type="ECO:0000313" key="2">
    <source>
        <dbReference type="Proteomes" id="UP001457282"/>
    </source>
</evidence>
<gene>
    <name evidence="1" type="ORF">M0R45_006835</name>
</gene>
<dbReference type="Proteomes" id="UP001457282">
    <property type="component" value="Unassembled WGS sequence"/>
</dbReference>
<accession>A0AAW1YRS3</accession>
<evidence type="ECO:0000313" key="1">
    <source>
        <dbReference type="EMBL" id="KAK9951393.1"/>
    </source>
</evidence>
<dbReference type="AlphaFoldDB" id="A0AAW1YRS3"/>
<dbReference type="EMBL" id="JBEDUW010000001">
    <property type="protein sequence ID" value="KAK9951393.1"/>
    <property type="molecule type" value="Genomic_DNA"/>
</dbReference>
<sequence>MPSPLLNPSPLICFLLSSPTSTIDPASIGCNFPVRIDSHSRRHRPMVACPSSLSRHCFHPSAEPVHAVNGVLNPQPASISLCSQLSASISFHRASLVLSHCHCRGLLRRR</sequence>